<protein>
    <submittedName>
        <fullName evidence="1">Uncharacterized protein</fullName>
    </submittedName>
</protein>
<proteinExistence type="predicted"/>
<keyword evidence="2" id="KW-1185">Reference proteome</keyword>
<dbReference type="EMBL" id="MCGG01000028">
    <property type="protein sequence ID" value="OEJ66812.1"/>
    <property type="molecule type" value="Genomic_DNA"/>
</dbReference>
<name>A0A1E5Q785_9PROT</name>
<sequence>MNNKQKVHFYSFYWTYPDEGYHPKYLDWPEIKEMRQYLPEAVQRHIDEHPNYAVQNGKRERIIVTPKTDMNIEDALLSSRTIALQYSMIQQVIEGWCADENISTSMNCYAYEEPESRSSQSIQMLLEQFLDVYRRKVDETKRNHNEKVFIIKPSYRFERWRHSPWIEEFFKTHADEPVLRPVDITQHITEAPQYGLIDVPLGISFSDGERALNEHMKDMLDHFKWHQVQKQNHTQIKKGKAKPDNSFGQVVYNSAAEYNKILQEKVWEITDGDERLSWEYIAAMLTEMKFPSKDAKIIEWNSANLRRRVDPKRGGLTKTKA</sequence>
<dbReference type="OrthoDB" id="9946216at2"/>
<accession>A0A1E5Q785</accession>
<dbReference type="AlphaFoldDB" id="A0A1E5Q785"/>
<gene>
    <name evidence="1" type="ORF">BEN30_11315</name>
</gene>
<evidence type="ECO:0000313" key="2">
    <source>
        <dbReference type="Proteomes" id="UP000095347"/>
    </source>
</evidence>
<comment type="caution">
    <text evidence="1">The sequence shown here is derived from an EMBL/GenBank/DDBJ whole genome shotgun (WGS) entry which is preliminary data.</text>
</comment>
<evidence type="ECO:0000313" key="1">
    <source>
        <dbReference type="EMBL" id="OEJ66812.1"/>
    </source>
</evidence>
<reference evidence="2" key="1">
    <citation type="submission" date="2016-07" db="EMBL/GenBank/DDBJ databases">
        <authorList>
            <person name="Florea S."/>
            <person name="Webb J.S."/>
            <person name="Jaromczyk J."/>
            <person name="Schardl C.L."/>
        </authorList>
    </citation>
    <scope>NUCLEOTIDE SEQUENCE [LARGE SCALE GENOMIC DNA]</scope>
    <source>
        <strain evidence="2">MV-1</strain>
    </source>
</reference>
<organism evidence="1 2">
    <name type="scientific">Magnetovibrio blakemorei</name>
    <dbReference type="NCBI Taxonomy" id="28181"/>
    <lineage>
        <taxon>Bacteria</taxon>
        <taxon>Pseudomonadati</taxon>
        <taxon>Pseudomonadota</taxon>
        <taxon>Alphaproteobacteria</taxon>
        <taxon>Rhodospirillales</taxon>
        <taxon>Magnetovibrionaceae</taxon>
        <taxon>Magnetovibrio</taxon>
    </lineage>
</organism>
<dbReference type="Proteomes" id="UP000095347">
    <property type="component" value="Unassembled WGS sequence"/>
</dbReference>
<dbReference type="RefSeq" id="WP_069958188.1">
    <property type="nucleotide sequence ID" value="NZ_MCGG01000028.1"/>
</dbReference>